<feature type="domain" description="GGDEF" evidence="3">
    <location>
        <begin position="368"/>
        <end position="499"/>
    </location>
</feature>
<dbReference type="SMART" id="SM00267">
    <property type="entry name" value="GGDEF"/>
    <property type="match status" value="1"/>
</dbReference>
<gene>
    <name evidence="4" type="ORF">SAMN04488568_1112</name>
</gene>
<feature type="transmembrane region" description="Helical" evidence="1">
    <location>
        <begin position="150"/>
        <end position="167"/>
    </location>
</feature>
<keyword evidence="5" id="KW-1185">Reference proteome</keyword>
<dbReference type="PROSITE" id="PS50883">
    <property type="entry name" value="EAL"/>
    <property type="match status" value="1"/>
</dbReference>
<dbReference type="Pfam" id="PF00990">
    <property type="entry name" value="GGDEF"/>
    <property type="match status" value="1"/>
</dbReference>
<dbReference type="STRING" id="144026.SAMN04488568_1112"/>
<feature type="transmembrane region" description="Helical" evidence="1">
    <location>
        <begin position="56"/>
        <end position="74"/>
    </location>
</feature>
<evidence type="ECO:0000259" key="2">
    <source>
        <dbReference type="PROSITE" id="PS50883"/>
    </source>
</evidence>
<name>A0A1G9T1Y8_9PROT</name>
<keyword evidence="1" id="KW-1133">Transmembrane helix</keyword>
<dbReference type="InterPro" id="IPR052155">
    <property type="entry name" value="Biofilm_reg_signaling"/>
</dbReference>
<dbReference type="InterPro" id="IPR001633">
    <property type="entry name" value="EAL_dom"/>
</dbReference>
<dbReference type="Proteomes" id="UP000199759">
    <property type="component" value="Unassembled WGS sequence"/>
</dbReference>
<dbReference type="SUPFAM" id="SSF55073">
    <property type="entry name" value="Nucleotide cyclase"/>
    <property type="match status" value="1"/>
</dbReference>
<dbReference type="CDD" id="cd01948">
    <property type="entry name" value="EAL"/>
    <property type="match status" value="1"/>
</dbReference>
<dbReference type="SMART" id="SM00052">
    <property type="entry name" value="EAL"/>
    <property type="match status" value="1"/>
</dbReference>
<dbReference type="PANTHER" id="PTHR44757:SF2">
    <property type="entry name" value="BIOFILM ARCHITECTURE MAINTENANCE PROTEIN MBAA"/>
    <property type="match status" value="1"/>
</dbReference>
<dbReference type="Gene3D" id="3.30.70.270">
    <property type="match status" value="1"/>
</dbReference>
<organism evidence="4 5">
    <name type="scientific">Maricaulis salignorans</name>
    <dbReference type="NCBI Taxonomy" id="144026"/>
    <lineage>
        <taxon>Bacteria</taxon>
        <taxon>Pseudomonadati</taxon>
        <taxon>Pseudomonadota</taxon>
        <taxon>Alphaproteobacteria</taxon>
        <taxon>Maricaulales</taxon>
        <taxon>Maricaulaceae</taxon>
        <taxon>Maricaulis</taxon>
    </lineage>
</organism>
<dbReference type="InterPro" id="IPR043128">
    <property type="entry name" value="Rev_trsase/Diguanyl_cyclase"/>
</dbReference>
<dbReference type="SUPFAM" id="SSF141868">
    <property type="entry name" value="EAL domain-like"/>
    <property type="match status" value="1"/>
</dbReference>
<evidence type="ECO:0000313" key="4">
    <source>
        <dbReference type="EMBL" id="SDM41652.1"/>
    </source>
</evidence>
<sequence length="780" mass="83792">MAGAARIAVDIPAESAGWVRAQQLAVFQHFAPLIVLANLLNAGLMLGLMFGTEARTIVVGWAVAITGLMLVFAARSARSARRHKRAPVQTRSQRSIGANTRDTALMGMVWALLPALCFSSATPQNQMVIAVVAVGMMCGGAFIMSTVPRAATVFIGLLALGGYVGLLREPTPLNLFVSGMLTVYASTLLYGVARVYKEFVGRLLGERLAREQADLIGMLLRDFEEAASDWLWTTDATGRPTGGGARFVCDSAAAGHETTDDFLTFFEPDSQSRELGELMQRDGSFSNHVVRTRVENGARWIALTGKPVRQNGVFAGYKGVASDITGERESVDRIAHLAAHDSLTGLANRSTLRAVLGEVLGHPPARKQASSLLLIDLDRFKIINDTLGHAAGDAVLVEAAQRIRAVIRSAGLVARMGGDEFAVVINQPGHNAELLARQIIDAIEQPYLIDGSVAKCSASIGLRPVCEHDDDMEVLLRQGDLALYRAKAQGRGHVVEFDWTMDLEAQELMLLEHDLRSAIAGEELHLVYQPLAGTSTGIIAGCEALLRWEHPRLGNIAPDRFIDLAERSGLIVPIGEWVIRSAIAAAAKIDPGIRVAINVSPMQLRSPNLCAVFVNALAASGVAAERIEVEITESVLLADTEANLAVLQKLRALGLRISMDDFGTGYSSFSYLRKFDFDKLKIDKSFIDCLGQEDSSDAIVGAIIALARVLGMRTVAEGVETSAQLDLIRQLGCDEAQGYLFSRPIDLEALVALVGSAPAMQAIDRDAVIAPDAIQMRTAS</sequence>
<evidence type="ECO:0000313" key="5">
    <source>
        <dbReference type="Proteomes" id="UP000199759"/>
    </source>
</evidence>
<dbReference type="InterPro" id="IPR035919">
    <property type="entry name" value="EAL_sf"/>
</dbReference>
<dbReference type="InterPro" id="IPR000160">
    <property type="entry name" value="GGDEF_dom"/>
</dbReference>
<keyword evidence="1" id="KW-0812">Transmembrane</keyword>
<evidence type="ECO:0000256" key="1">
    <source>
        <dbReference type="SAM" id="Phobius"/>
    </source>
</evidence>
<dbReference type="InterPro" id="IPR029787">
    <property type="entry name" value="Nucleotide_cyclase"/>
</dbReference>
<dbReference type="PANTHER" id="PTHR44757">
    <property type="entry name" value="DIGUANYLATE CYCLASE DGCP"/>
    <property type="match status" value="1"/>
</dbReference>
<dbReference type="EMBL" id="FNHG01000011">
    <property type="protein sequence ID" value="SDM41652.1"/>
    <property type="molecule type" value="Genomic_DNA"/>
</dbReference>
<dbReference type="Gene3D" id="3.30.450.20">
    <property type="entry name" value="PAS domain"/>
    <property type="match status" value="1"/>
</dbReference>
<protein>
    <submittedName>
        <fullName evidence="4">Diguanylate cyclase (GGDEF) domain-containing protein</fullName>
    </submittedName>
</protein>
<dbReference type="SUPFAM" id="SSF55785">
    <property type="entry name" value="PYP-like sensor domain (PAS domain)"/>
    <property type="match status" value="1"/>
</dbReference>
<dbReference type="Pfam" id="PF00563">
    <property type="entry name" value="EAL"/>
    <property type="match status" value="1"/>
</dbReference>
<feature type="domain" description="EAL" evidence="2">
    <location>
        <begin position="508"/>
        <end position="758"/>
    </location>
</feature>
<dbReference type="CDD" id="cd01949">
    <property type="entry name" value="GGDEF"/>
    <property type="match status" value="1"/>
</dbReference>
<dbReference type="PROSITE" id="PS50887">
    <property type="entry name" value="GGDEF"/>
    <property type="match status" value="1"/>
</dbReference>
<dbReference type="Gene3D" id="3.20.20.450">
    <property type="entry name" value="EAL domain"/>
    <property type="match status" value="1"/>
</dbReference>
<feature type="transmembrane region" description="Helical" evidence="1">
    <location>
        <begin position="30"/>
        <end position="50"/>
    </location>
</feature>
<dbReference type="InterPro" id="IPR035965">
    <property type="entry name" value="PAS-like_dom_sf"/>
</dbReference>
<accession>A0A1G9T1Y8</accession>
<feature type="transmembrane region" description="Helical" evidence="1">
    <location>
        <begin position="173"/>
        <end position="193"/>
    </location>
</feature>
<proteinExistence type="predicted"/>
<dbReference type="AlphaFoldDB" id="A0A1G9T1Y8"/>
<dbReference type="NCBIfam" id="TIGR00254">
    <property type="entry name" value="GGDEF"/>
    <property type="match status" value="1"/>
</dbReference>
<keyword evidence="1" id="KW-0472">Membrane</keyword>
<evidence type="ECO:0000259" key="3">
    <source>
        <dbReference type="PROSITE" id="PS50887"/>
    </source>
</evidence>
<feature type="transmembrane region" description="Helical" evidence="1">
    <location>
        <begin position="127"/>
        <end position="143"/>
    </location>
</feature>
<reference evidence="4 5" key="1">
    <citation type="submission" date="2016-10" db="EMBL/GenBank/DDBJ databases">
        <authorList>
            <person name="de Groot N.N."/>
        </authorList>
    </citation>
    <scope>NUCLEOTIDE SEQUENCE [LARGE SCALE GENOMIC DNA]</scope>
    <source>
        <strain evidence="4 5">DSM 16077</strain>
    </source>
</reference>